<dbReference type="InterPro" id="IPR011009">
    <property type="entry name" value="Kinase-like_dom_sf"/>
</dbReference>
<feature type="domain" description="Protein kinase" evidence="2">
    <location>
        <begin position="89"/>
        <end position="348"/>
    </location>
</feature>
<dbReference type="EMBL" id="WIUZ02000003">
    <property type="protein sequence ID" value="KAF9789479.1"/>
    <property type="molecule type" value="Genomic_DNA"/>
</dbReference>
<dbReference type="SMART" id="SM00220">
    <property type="entry name" value="S_TKc"/>
    <property type="match status" value="1"/>
</dbReference>
<dbReference type="SUPFAM" id="SSF56112">
    <property type="entry name" value="Protein kinase-like (PK-like)"/>
    <property type="match status" value="1"/>
</dbReference>
<dbReference type="Gene3D" id="1.10.510.10">
    <property type="entry name" value="Transferase(Phosphotransferase) domain 1"/>
    <property type="match status" value="1"/>
</dbReference>
<dbReference type="InterPro" id="IPR051681">
    <property type="entry name" value="Ser/Thr_Kinases-Pseudokinases"/>
</dbReference>
<dbReference type="InterPro" id="IPR008271">
    <property type="entry name" value="Ser/Thr_kinase_AS"/>
</dbReference>
<keyword evidence="3" id="KW-0808">Transferase</keyword>
<proteinExistence type="predicted"/>
<evidence type="ECO:0000256" key="1">
    <source>
        <dbReference type="SAM" id="MobiDB-lite"/>
    </source>
</evidence>
<accession>A0A9P6LAH1</accession>
<protein>
    <submittedName>
        <fullName evidence="3">Kinase-like domain-containing protein</fullName>
    </submittedName>
</protein>
<dbReference type="Pfam" id="PF07714">
    <property type="entry name" value="PK_Tyr_Ser-Thr"/>
    <property type="match status" value="1"/>
</dbReference>
<sequence length="483" mass="53116">MSLAQRLYDLDASSPDKLDELLHDKEYVGQLQGLPEQEIFQVVDHLNEILVLLDRSSGSSRKRLQVLRKICSSRKILPTNYDLSKDLLVPSGPPKPEGGFCDAFEGSIGGVKVCVKRLKRTVECDHEKLKELFCKEAVVWKYLNHPNIVPFKGVTFDPPQLISEWMPCGELRHHVRSNPDTDFSSLLLGIARGLVYLHSKGVVHGDLKGQNIMIDESGTARIIDFGLAKIVRGSHSSQSTSRGHGQTVRWTAPELLQNDMMVTKESDVHSFAMVVIEVFTGEVPFKEAKSSEVVMRIIDGERPGRPSHPNFTAALWELTQKCWSRAAEERPKMEDVVGDLIDNKSDILPTSSGRLSRPVTSVNDGENSPSAFLIDDNNHGSGFSPLLPTRYGASPHGTTHTFTGEKLESQLPGRRSDLDNNSGVDGGSGKMENQGSKRSDADEGSTAGVPPSGLSGHSLPPDRNKKHGLWCKARSVLSGLKRF</sequence>
<feature type="region of interest" description="Disordered" evidence="1">
    <location>
        <begin position="343"/>
        <end position="467"/>
    </location>
</feature>
<feature type="compositionally biased region" description="Low complexity" evidence="1">
    <location>
        <begin position="450"/>
        <end position="461"/>
    </location>
</feature>
<keyword evidence="3" id="KW-0418">Kinase</keyword>
<evidence type="ECO:0000313" key="3">
    <source>
        <dbReference type="EMBL" id="KAF9789479.1"/>
    </source>
</evidence>
<dbReference type="Proteomes" id="UP000736335">
    <property type="component" value="Unassembled WGS sequence"/>
</dbReference>
<dbReference type="PANTHER" id="PTHR44329">
    <property type="entry name" value="SERINE/THREONINE-PROTEIN KINASE TNNI3K-RELATED"/>
    <property type="match status" value="1"/>
</dbReference>
<dbReference type="InterPro" id="IPR000719">
    <property type="entry name" value="Prot_kinase_dom"/>
</dbReference>
<feature type="compositionally biased region" description="Polar residues" evidence="1">
    <location>
        <begin position="348"/>
        <end position="370"/>
    </location>
</feature>
<reference evidence="3" key="1">
    <citation type="journal article" date="2020" name="Nat. Commun.">
        <title>Large-scale genome sequencing of mycorrhizal fungi provides insights into the early evolution of symbiotic traits.</title>
        <authorList>
            <person name="Miyauchi S."/>
            <person name="Kiss E."/>
            <person name="Kuo A."/>
            <person name="Drula E."/>
            <person name="Kohler A."/>
            <person name="Sanchez-Garcia M."/>
            <person name="Morin E."/>
            <person name="Andreopoulos B."/>
            <person name="Barry K.W."/>
            <person name="Bonito G."/>
            <person name="Buee M."/>
            <person name="Carver A."/>
            <person name="Chen C."/>
            <person name="Cichocki N."/>
            <person name="Clum A."/>
            <person name="Culley D."/>
            <person name="Crous P.W."/>
            <person name="Fauchery L."/>
            <person name="Girlanda M."/>
            <person name="Hayes R.D."/>
            <person name="Keri Z."/>
            <person name="LaButti K."/>
            <person name="Lipzen A."/>
            <person name="Lombard V."/>
            <person name="Magnuson J."/>
            <person name="Maillard F."/>
            <person name="Murat C."/>
            <person name="Nolan M."/>
            <person name="Ohm R.A."/>
            <person name="Pangilinan J."/>
            <person name="Pereira M.F."/>
            <person name="Perotto S."/>
            <person name="Peter M."/>
            <person name="Pfister S."/>
            <person name="Riley R."/>
            <person name="Sitrit Y."/>
            <person name="Stielow J.B."/>
            <person name="Szollosi G."/>
            <person name="Zifcakova L."/>
            <person name="Stursova M."/>
            <person name="Spatafora J.W."/>
            <person name="Tedersoo L."/>
            <person name="Vaario L.M."/>
            <person name="Yamada A."/>
            <person name="Yan M."/>
            <person name="Wang P."/>
            <person name="Xu J."/>
            <person name="Bruns T."/>
            <person name="Baldrian P."/>
            <person name="Vilgalys R."/>
            <person name="Dunand C."/>
            <person name="Henrissat B."/>
            <person name="Grigoriev I.V."/>
            <person name="Hibbett D."/>
            <person name="Nagy L.G."/>
            <person name="Martin F.M."/>
        </authorList>
    </citation>
    <scope>NUCLEOTIDE SEQUENCE</scope>
    <source>
        <strain evidence="3">UH-Tt-Lm1</strain>
    </source>
</reference>
<evidence type="ECO:0000313" key="4">
    <source>
        <dbReference type="Proteomes" id="UP000736335"/>
    </source>
</evidence>
<dbReference type="GO" id="GO:0004674">
    <property type="term" value="F:protein serine/threonine kinase activity"/>
    <property type="evidence" value="ECO:0007669"/>
    <property type="project" value="TreeGrafter"/>
</dbReference>
<name>A0A9P6LAH1_9AGAM</name>
<reference evidence="3" key="2">
    <citation type="submission" date="2020-11" db="EMBL/GenBank/DDBJ databases">
        <authorList>
            <consortium name="DOE Joint Genome Institute"/>
            <person name="Kuo A."/>
            <person name="Miyauchi S."/>
            <person name="Kiss E."/>
            <person name="Drula E."/>
            <person name="Kohler A."/>
            <person name="Sanchez-Garcia M."/>
            <person name="Andreopoulos B."/>
            <person name="Barry K.W."/>
            <person name="Bonito G."/>
            <person name="Buee M."/>
            <person name="Carver A."/>
            <person name="Chen C."/>
            <person name="Cichocki N."/>
            <person name="Clum A."/>
            <person name="Culley D."/>
            <person name="Crous P.W."/>
            <person name="Fauchery L."/>
            <person name="Girlanda M."/>
            <person name="Hayes R."/>
            <person name="Keri Z."/>
            <person name="Labutti K."/>
            <person name="Lipzen A."/>
            <person name="Lombard V."/>
            <person name="Magnuson J."/>
            <person name="Maillard F."/>
            <person name="Morin E."/>
            <person name="Murat C."/>
            <person name="Nolan M."/>
            <person name="Ohm R."/>
            <person name="Pangilinan J."/>
            <person name="Pereira M."/>
            <person name="Perotto S."/>
            <person name="Peter M."/>
            <person name="Riley R."/>
            <person name="Sitrit Y."/>
            <person name="Stielow B."/>
            <person name="Szollosi G."/>
            <person name="Zifcakova L."/>
            <person name="Stursova M."/>
            <person name="Spatafora J.W."/>
            <person name="Tedersoo L."/>
            <person name="Vaario L.-M."/>
            <person name="Yamada A."/>
            <person name="Yan M."/>
            <person name="Wang P."/>
            <person name="Xu J."/>
            <person name="Bruns T."/>
            <person name="Baldrian P."/>
            <person name="Vilgalys R."/>
            <person name="Henrissat B."/>
            <person name="Grigoriev I.V."/>
            <person name="Hibbett D."/>
            <person name="Nagy L.G."/>
            <person name="Martin F.M."/>
        </authorList>
    </citation>
    <scope>NUCLEOTIDE SEQUENCE</scope>
    <source>
        <strain evidence="3">UH-Tt-Lm1</strain>
    </source>
</reference>
<dbReference type="InterPro" id="IPR001245">
    <property type="entry name" value="Ser-Thr/Tyr_kinase_cat_dom"/>
</dbReference>
<dbReference type="PROSITE" id="PS50011">
    <property type="entry name" value="PROTEIN_KINASE_DOM"/>
    <property type="match status" value="1"/>
</dbReference>
<dbReference type="PRINTS" id="PR00109">
    <property type="entry name" value="TYRKINASE"/>
</dbReference>
<dbReference type="GO" id="GO:0005524">
    <property type="term" value="F:ATP binding"/>
    <property type="evidence" value="ECO:0007669"/>
    <property type="project" value="InterPro"/>
</dbReference>
<dbReference type="PROSITE" id="PS00108">
    <property type="entry name" value="PROTEIN_KINASE_ST"/>
    <property type="match status" value="1"/>
</dbReference>
<dbReference type="OrthoDB" id="4062651at2759"/>
<organism evidence="3 4">
    <name type="scientific">Thelephora terrestris</name>
    <dbReference type="NCBI Taxonomy" id="56493"/>
    <lineage>
        <taxon>Eukaryota</taxon>
        <taxon>Fungi</taxon>
        <taxon>Dikarya</taxon>
        <taxon>Basidiomycota</taxon>
        <taxon>Agaricomycotina</taxon>
        <taxon>Agaricomycetes</taxon>
        <taxon>Thelephorales</taxon>
        <taxon>Thelephoraceae</taxon>
        <taxon>Thelephora</taxon>
    </lineage>
</organism>
<dbReference type="AlphaFoldDB" id="A0A9P6LAH1"/>
<gene>
    <name evidence="3" type="ORF">BJ322DRAFT_1042415</name>
</gene>
<feature type="compositionally biased region" description="Basic and acidic residues" evidence="1">
    <location>
        <begin position="403"/>
        <end position="418"/>
    </location>
</feature>
<keyword evidence="4" id="KW-1185">Reference proteome</keyword>
<comment type="caution">
    <text evidence="3">The sequence shown here is derived from an EMBL/GenBank/DDBJ whole genome shotgun (WGS) entry which is preliminary data.</text>
</comment>
<evidence type="ECO:0000259" key="2">
    <source>
        <dbReference type="PROSITE" id="PS50011"/>
    </source>
</evidence>